<dbReference type="InterPro" id="IPR056193">
    <property type="entry name" value="bHLH_NCOA1-3"/>
</dbReference>
<evidence type="ECO:0000256" key="6">
    <source>
        <dbReference type="ARBA" id="ARBA00023242"/>
    </source>
</evidence>
<protein>
    <recommendedName>
        <fullName evidence="13">Nuclear receptor coactivator 2</fullName>
    </recommendedName>
</protein>
<feature type="compositionally biased region" description="Polar residues" evidence="8">
    <location>
        <begin position="1093"/>
        <end position="1126"/>
    </location>
</feature>
<comment type="similarity">
    <text evidence="1">Belongs to the SRC/p160 nuclear receptor coactivator family.</text>
</comment>
<dbReference type="KEGG" id="clec:106666969"/>
<dbReference type="Proteomes" id="UP000494040">
    <property type="component" value="Unassembled WGS sequence"/>
</dbReference>
<evidence type="ECO:0000256" key="7">
    <source>
        <dbReference type="SAM" id="Coils"/>
    </source>
</evidence>
<evidence type="ECO:0000259" key="9">
    <source>
        <dbReference type="PROSITE" id="PS50112"/>
    </source>
</evidence>
<feature type="region of interest" description="Disordered" evidence="8">
    <location>
        <begin position="512"/>
        <end position="592"/>
    </location>
</feature>
<feature type="compositionally biased region" description="Gly residues" evidence="8">
    <location>
        <begin position="1082"/>
        <end position="1092"/>
    </location>
</feature>
<dbReference type="InterPro" id="IPR000014">
    <property type="entry name" value="PAS"/>
</dbReference>
<feature type="compositionally biased region" description="Polar residues" evidence="8">
    <location>
        <begin position="1022"/>
        <end position="1056"/>
    </location>
</feature>
<name>A0A8I6RR18_CIMLE</name>
<dbReference type="SMART" id="SM00353">
    <property type="entry name" value="HLH"/>
    <property type="match status" value="1"/>
</dbReference>
<dbReference type="Gene3D" id="3.30.450.20">
    <property type="entry name" value="PAS domain"/>
    <property type="match status" value="2"/>
</dbReference>
<evidence type="ECO:0000313" key="12">
    <source>
        <dbReference type="Proteomes" id="UP000494040"/>
    </source>
</evidence>
<feature type="domain" description="PAS" evidence="9">
    <location>
        <begin position="152"/>
        <end position="201"/>
    </location>
</feature>
<dbReference type="Gene3D" id="4.10.280.10">
    <property type="entry name" value="Helix-loop-helix DNA-binding domain"/>
    <property type="match status" value="1"/>
</dbReference>
<evidence type="ECO:0000256" key="4">
    <source>
        <dbReference type="ARBA" id="ARBA00023159"/>
    </source>
</evidence>
<evidence type="ECO:0000256" key="1">
    <source>
        <dbReference type="ARBA" id="ARBA00009933"/>
    </source>
</evidence>
<evidence type="ECO:0000256" key="5">
    <source>
        <dbReference type="ARBA" id="ARBA00023163"/>
    </source>
</evidence>
<feature type="region of interest" description="Disordered" evidence="8">
    <location>
        <begin position="745"/>
        <end position="834"/>
    </location>
</feature>
<dbReference type="SUPFAM" id="SSF55785">
    <property type="entry name" value="PYP-like sensor domain (PAS domain)"/>
    <property type="match status" value="2"/>
</dbReference>
<accession>A0A8I6RR18</accession>
<dbReference type="RefSeq" id="XP_014250017.1">
    <property type="nucleotide sequence ID" value="XM_014394531.2"/>
</dbReference>
<dbReference type="EnsemblMetazoa" id="XM_014394531.2">
    <property type="protein sequence ID" value="XP_014250017.1"/>
    <property type="gene ID" value="LOC106666969"/>
</dbReference>
<evidence type="ECO:0000256" key="8">
    <source>
        <dbReference type="SAM" id="MobiDB-lite"/>
    </source>
</evidence>
<dbReference type="GO" id="GO:0005634">
    <property type="term" value="C:nucleus"/>
    <property type="evidence" value="ECO:0007669"/>
    <property type="project" value="InterPro"/>
</dbReference>
<feature type="compositionally biased region" description="Low complexity" evidence="8">
    <location>
        <begin position="1127"/>
        <end position="1147"/>
    </location>
</feature>
<proteinExistence type="inferred from homology"/>
<evidence type="ECO:0000313" key="11">
    <source>
        <dbReference type="EnsemblMetazoa" id="XP_014250017.1"/>
    </source>
</evidence>
<dbReference type="OMA" id="QQGPMIG"/>
<dbReference type="PROSITE" id="PS50888">
    <property type="entry name" value="BHLH"/>
    <property type="match status" value="1"/>
</dbReference>
<dbReference type="GO" id="GO:0046983">
    <property type="term" value="F:protein dimerization activity"/>
    <property type="evidence" value="ECO:0007669"/>
    <property type="project" value="InterPro"/>
</dbReference>
<feature type="compositionally biased region" description="Low complexity" evidence="8">
    <location>
        <begin position="798"/>
        <end position="809"/>
    </location>
</feature>
<keyword evidence="5" id="KW-0804">Transcription</keyword>
<dbReference type="PANTHER" id="PTHR10684">
    <property type="entry name" value="NUCLEAR RECEPTOR COACTIVATOR"/>
    <property type="match status" value="1"/>
</dbReference>
<dbReference type="SMART" id="SM00091">
    <property type="entry name" value="PAS"/>
    <property type="match status" value="2"/>
</dbReference>
<reference evidence="11" key="1">
    <citation type="submission" date="2022-01" db="UniProtKB">
        <authorList>
            <consortium name="EnsemblMetazoa"/>
        </authorList>
    </citation>
    <scope>IDENTIFICATION</scope>
</reference>
<dbReference type="OrthoDB" id="10035882at2759"/>
<dbReference type="FunFam" id="4.10.280.10:FF:000008">
    <property type="entry name" value="Nuclear receptor coactivator"/>
    <property type="match status" value="1"/>
</dbReference>
<dbReference type="Pfam" id="PF14598">
    <property type="entry name" value="PAS_11"/>
    <property type="match status" value="1"/>
</dbReference>
<dbReference type="GO" id="GO:0003713">
    <property type="term" value="F:transcription coactivator activity"/>
    <property type="evidence" value="ECO:0007669"/>
    <property type="project" value="InterPro"/>
</dbReference>
<evidence type="ECO:0000256" key="3">
    <source>
        <dbReference type="ARBA" id="ARBA00023015"/>
    </source>
</evidence>
<feature type="compositionally biased region" description="Polar residues" evidence="8">
    <location>
        <begin position="812"/>
        <end position="823"/>
    </location>
</feature>
<keyword evidence="12" id="KW-1185">Reference proteome</keyword>
<dbReference type="InterPro" id="IPR011598">
    <property type="entry name" value="bHLH_dom"/>
</dbReference>
<feature type="compositionally biased region" description="Polar residues" evidence="8">
    <location>
        <begin position="1163"/>
        <end position="1173"/>
    </location>
</feature>
<dbReference type="InterPro" id="IPR017426">
    <property type="entry name" value="Nuclear_rcpt_coactivator"/>
</dbReference>
<keyword evidence="3" id="KW-0805">Transcription regulation</keyword>
<feature type="region of interest" description="Disordered" evidence="8">
    <location>
        <begin position="651"/>
        <end position="731"/>
    </location>
</feature>
<dbReference type="PANTHER" id="PTHR10684:SF4">
    <property type="entry name" value="TAIMAN, ISOFORM G"/>
    <property type="match status" value="1"/>
</dbReference>
<keyword evidence="6" id="KW-0539">Nucleus</keyword>
<feature type="region of interest" description="Disordered" evidence="8">
    <location>
        <begin position="906"/>
        <end position="934"/>
    </location>
</feature>
<keyword evidence="2" id="KW-0677">Repeat</keyword>
<dbReference type="CDD" id="cd11439">
    <property type="entry name" value="bHLH-PAS_SRC"/>
    <property type="match status" value="1"/>
</dbReference>
<feature type="domain" description="BHLH" evidence="10">
    <location>
        <begin position="61"/>
        <end position="118"/>
    </location>
</feature>
<feature type="region of interest" description="Disordered" evidence="8">
    <location>
        <begin position="1022"/>
        <end position="1147"/>
    </location>
</feature>
<keyword evidence="7" id="KW-0175">Coiled coil</keyword>
<keyword evidence="4" id="KW-0010">Activator</keyword>
<dbReference type="PROSITE" id="PS50112">
    <property type="entry name" value="PAS"/>
    <property type="match status" value="1"/>
</dbReference>
<dbReference type="CDD" id="cd00130">
    <property type="entry name" value="PAS"/>
    <property type="match status" value="2"/>
</dbReference>
<evidence type="ECO:0000256" key="2">
    <source>
        <dbReference type="ARBA" id="ARBA00022737"/>
    </source>
</evidence>
<feature type="region of interest" description="Disordered" evidence="8">
    <location>
        <begin position="43"/>
        <end position="65"/>
    </location>
</feature>
<dbReference type="InterPro" id="IPR036638">
    <property type="entry name" value="HLH_DNA-bd_sf"/>
</dbReference>
<feature type="coiled-coil region" evidence="7">
    <location>
        <begin position="966"/>
        <end position="993"/>
    </location>
</feature>
<feature type="region of interest" description="Disordered" evidence="8">
    <location>
        <begin position="1"/>
        <end position="25"/>
    </location>
</feature>
<dbReference type="Pfam" id="PF23172">
    <property type="entry name" value="bHLH_NCOA"/>
    <property type="match status" value="1"/>
</dbReference>
<feature type="compositionally biased region" description="Low complexity" evidence="8">
    <location>
        <begin position="910"/>
        <end position="927"/>
    </location>
</feature>
<feature type="compositionally biased region" description="Basic and acidic residues" evidence="8">
    <location>
        <begin position="1416"/>
        <end position="1425"/>
    </location>
</feature>
<sequence length="1437" mass="156388">MCEWSVPDWGGAAIPSPPPDNLYSPPQTVVRCEVQSDPLWAKMSTAGVNSKKRKKPETKPQSQLNKCLNEKRRRELENVFIEELAELISASFADMSSLSVKPDKCAILQETVNQIRHIKEQQASATIDAVQQGEVSSSKPTILANEVFGPLLLEALEGFLFVVNSEGKVEFVTENVSQFIKYSKEEVLGKSVYNILHHGDHTRFSSCLLPPAWGSLEGSTAQAGGAPPPRNRTFNCRFLVKPPDDNDQTMEEKQQRVCKYENMQISSTQLPQSVGGASSDNNDESGDMSHCLMCVARRIPLNEKHLSTPIEQFSMKLDTSGKIIAVDTTGISTSYTHFLNKDLLNRNLEELCHTSDLAKLSAHLKEALTVGQSTSPIYRLRVASQSTMQEKYVHVHTKSKLFKSSNSHEMDFIMATHSIIGENELPLPSLESCSSPVGIGGNSQSSTSSVGATLVANVNGSNTRGSVSSSEVANTITLSNSTAFQTVTLNSTDLDFTSFDMFPSSTWELGEERMWERPESRASLTPTQSPLAPAPTTPFTSTNFPFSPPLGEDKESDDMASSDSGRLRNLLMTKRTSTDSEPDGGTSNRNRNRILKGLLNQEEDEHASAEQPKQPNNMLLKLLNEKSDDDDVEARAGLKKQNELLQQLLKEEERNQEQSGTSSEEPLLKNFVFRSTSSPAESIGKGRKRPSSEDAPNMNQDETTRGPKRPTSVLDALPPATPVSSPGNSKLWEKNKMLATLLAKRPSTPTTIPPIPASVISATPQDKMPRIKQTNPQQGGWHGGSIQQNTNPVPSPGQVNQQQQVVQRQAGELSSRSQQAMYNQQQTWDDQSSSDPILSKILDQVIEFVPDPSDLMNMINSMEAQTSGQSGGPPFADQDLINEKMAIHAIQKSLMLDCESVNNNPVYNSNQPITTNQQTNQQQQQQQFPPPPVYHQRQRLPLQAQLRQAQYTTITNPQHHLMQQQLQQRSKILQQQQQQKQRLLQQQQQQQLLIPSNAAASSADPGIHNIDSLMTVAPNVSLQRSGSVPDSQHSPVNSYSSGGNNPNMIRSGSQISPGKRQPYSPQPFSPVNGGMNSFQNAGSGGSGSGGGSNQPATANPTGQGQQARLSPTSLQNFQQAQLSPRLSQAQQGFGSQTQSTTWSQQQANRLSLQQQQNPMLNAQLTGSNYSSGGVRTGFTPSTPPGSGGGGTGGVATVTQGGVNRGGLPPVRSLTSPGSRQSPFPPELSPTTAASYHRLQRSMSGPHPAPPPPQIPQATTHLPGGGRCIRPSYIGKDLQELQPYHHQPQQQQQHHHPHHTLIYPDQQYTGQYPGVEGYSLRPHPSGGNNGMTEYVRQELRAMVGARTGVTGSGVRQSGGGQQVTMSPHHQVTGLENLGISFDIQPQVGVSESPKMWSGMSDMGGASPQSASLASRSGLEEVNRPNDQKSSLLQKLLSE</sequence>
<dbReference type="GeneID" id="106666969"/>
<feature type="region of interest" description="Disordered" evidence="8">
    <location>
        <begin position="1163"/>
        <end position="1271"/>
    </location>
</feature>
<dbReference type="GO" id="GO:0032870">
    <property type="term" value="P:cellular response to hormone stimulus"/>
    <property type="evidence" value="ECO:0007669"/>
    <property type="project" value="TreeGrafter"/>
</dbReference>
<dbReference type="GO" id="GO:0045944">
    <property type="term" value="P:positive regulation of transcription by RNA polymerase II"/>
    <property type="evidence" value="ECO:0007669"/>
    <property type="project" value="TreeGrafter"/>
</dbReference>
<evidence type="ECO:0000259" key="10">
    <source>
        <dbReference type="PROSITE" id="PS50888"/>
    </source>
</evidence>
<dbReference type="GO" id="GO:0016922">
    <property type="term" value="F:nuclear receptor binding"/>
    <property type="evidence" value="ECO:0007669"/>
    <property type="project" value="TreeGrafter"/>
</dbReference>
<feature type="compositionally biased region" description="Low complexity" evidence="8">
    <location>
        <begin position="1426"/>
        <end position="1437"/>
    </location>
</feature>
<feature type="region of interest" description="Disordered" evidence="8">
    <location>
        <begin position="1389"/>
        <end position="1437"/>
    </location>
</feature>
<dbReference type="SUPFAM" id="SSF47459">
    <property type="entry name" value="HLH, helix-loop-helix DNA-binding domain"/>
    <property type="match status" value="1"/>
</dbReference>
<feature type="compositionally biased region" description="Polar residues" evidence="8">
    <location>
        <begin position="1212"/>
        <end position="1221"/>
    </location>
</feature>
<evidence type="ECO:0008006" key="13">
    <source>
        <dbReference type="Google" id="ProtNLM"/>
    </source>
</evidence>
<feature type="compositionally biased region" description="Low complexity" evidence="8">
    <location>
        <begin position="824"/>
        <end position="834"/>
    </location>
</feature>
<organism evidence="11 12">
    <name type="scientific">Cimex lectularius</name>
    <name type="common">Bed bug</name>
    <name type="synonym">Acanthia lectularia</name>
    <dbReference type="NCBI Taxonomy" id="79782"/>
    <lineage>
        <taxon>Eukaryota</taxon>
        <taxon>Metazoa</taxon>
        <taxon>Ecdysozoa</taxon>
        <taxon>Arthropoda</taxon>
        <taxon>Hexapoda</taxon>
        <taxon>Insecta</taxon>
        <taxon>Pterygota</taxon>
        <taxon>Neoptera</taxon>
        <taxon>Paraneoptera</taxon>
        <taxon>Hemiptera</taxon>
        <taxon>Heteroptera</taxon>
        <taxon>Panheteroptera</taxon>
        <taxon>Cimicomorpha</taxon>
        <taxon>Cimicidae</taxon>
        <taxon>Cimex</taxon>
    </lineage>
</organism>
<dbReference type="InterPro" id="IPR035965">
    <property type="entry name" value="PAS-like_dom_sf"/>
</dbReference>